<evidence type="ECO:0000256" key="10">
    <source>
        <dbReference type="ARBA" id="ARBA00023012"/>
    </source>
</evidence>
<dbReference type="PANTHER" id="PTHR34220">
    <property type="entry name" value="SENSOR HISTIDINE KINASE YPDA"/>
    <property type="match status" value="1"/>
</dbReference>
<evidence type="ECO:0000256" key="1">
    <source>
        <dbReference type="ARBA" id="ARBA00000085"/>
    </source>
</evidence>
<keyword evidence="8 14" id="KW-0418">Kinase</keyword>
<dbReference type="GO" id="GO:0004673">
    <property type="term" value="F:protein histidine kinase activity"/>
    <property type="evidence" value="ECO:0007669"/>
    <property type="project" value="UniProtKB-EC"/>
</dbReference>
<comment type="subcellular location">
    <subcellularLocation>
        <location evidence="2">Cell membrane</location>
        <topology evidence="2">Multi-pass membrane protein</topology>
    </subcellularLocation>
</comment>
<dbReference type="InterPro" id="IPR010559">
    <property type="entry name" value="Sig_transdc_His_kin_internal"/>
</dbReference>
<keyword evidence="5" id="KW-0597">Phosphoprotein</keyword>
<dbReference type="Proteomes" id="UP001229346">
    <property type="component" value="Unassembled WGS sequence"/>
</dbReference>
<gene>
    <name evidence="14" type="ORF">J2T15_005019</name>
</gene>
<feature type="domain" description="HAMP" evidence="13">
    <location>
        <begin position="327"/>
        <end position="379"/>
    </location>
</feature>
<evidence type="ECO:0000256" key="6">
    <source>
        <dbReference type="ARBA" id="ARBA00022679"/>
    </source>
</evidence>
<dbReference type="SMART" id="SM00304">
    <property type="entry name" value="HAMP"/>
    <property type="match status" value="1"/>
</dbReference>
<evidence type="ECO:0000313" key="14">
    <source>
        <dbReference type="EMBL" id="MDQ0115552.1"/>
    </source>
</evidence>
<dbReference type="Gene3D" id="3.30.450.20">
    <property type="entry name" value="PAS domain"/>
    <property type="match status" value="2"/>
</dbReference>
<dbReference type="InterPro" id="IPR003660">
    <property type="entry name" value="HAMP_dom"/>
</dbReference>
<dbReference type="CDD" id="cd12912">
    <property type="entry name" value="PDC2_MCP_like"/>
    <property type="match status" value="1"/>
</dbReference>
<dbReference type="CDD" id="cd18773">
    <property type="entry name" value="PDC1_HK_sensor"/>
    <property type="match status" value="1"/>
</dbReference>
<evidence type="ECO:0000256" key="9">
    <source>
        <dbReference type="ARBA" id="ARBA00022989"/>
    </source>
</evidence>
<evidence type="ECO:0000313" key="15">
    <source>
        <dbReference type="Proteomes" id="UP001229346"/>
    </source>
</evidence>
<comment type="catalytic activity">
    <reaction evidence="1">
        <text>ATP + protein L-histidine = ADP + protein N-phospho-L-histidine.</text>
        <dbReference type="EC" id="2.7.13.3"/>
    </reaction>
</comment>
<sequence>MFWNKARYWFMQTVFLRNHTLSSRLLVFSAILVIIPMLIVGMISYQRSSNVLQNETRQYSWQILEQVKSHVEHYVRDIEIISLKTINHPDMGKLVKMNTLDEINQSQIRQPIMQLLQNSAYSRSDISNISLFLSDILILDLRGDDSVEPLAPLMDEYWYKLAPANGEPMLVSRVIKWPDRTEPVISIVKRLVSPSTLNPIGMLIIDVNYKRFQEIADLVTIGKTGYMFILDSQGHYVYHPDLEQLGSPAQLEQLKEMQRMESGSILSGGQEPNFLTFSHSHFLGWTLVTAVPYRELTAGIGYIGRTIIWSIIITLGIASCFGIGLASSIIKPVRQLQRLMKRVEMGDFTNKAVVSSRDELGTLTHGFNKMVENLNELMKEIYFSKLKETELTLQQKEMELKMLQAQINPHFLYNSLETIRGMALDREMDDISDMTASLARLLRYNLRNPSPYVTLKDELEICEKYLRIQKYRFEERLEYEFSIPERFLNEQIAKFSLQPLVENCMVHGFESGGGMSRIRIIAHSDDSDEVLFIVIEDTGSGIAKEQLLRIQNNLLDGDEGSLHAGSHIGLQNVHRRIAHLFGESYGIAIESVLGEGTRVTLRLPLRPAADRND</sequence>
<dbReference type="PANTHER" id="PTHR34220:SF7">
    <property type="entry name" value="SENSOR HISTIDINE KINASE YPDA"/>
    <property type="match status" value="1"/>
</dbReference>
<dbReference type="Pfam" id="PF06580">
    <property type="entry name" value="His_kinase"/>
    <property type="match status" value="1"/>
</dbReference>
<dbReference type="SMART" id="SM00387">
    <property type="entry name" value="HATPase_c"/>
    <property type="match status" value="1"/>
</dbReference>
<proteinExistence type="predicted"/>
<dbReference type="InterPro" id="IPR004358">
    <property type="entry name" value="Sig_transdc_His_kin-like_C"/>
</dbReference>
<evidence type="ECO:0000256" key="3">
    <source>
        <dbReference type="ARBA" id="ARBA00012438"/>
    </source>
</evidence>
<protein>
    <recommendedName>
        <fullName evidence="3">histidine kinase</fullName>
        <ecNumber evidence="3">2.7.13.3</ecNumber>
    </recommendedName>
</protein>
<dbReference type="Pfam" id="PF00672">
    <property type="entry name" value="HAMP"/>
    <property type="match status" value="1"/>
</dbReference>
<dbReference type="PRINTS" id="PR00344">
    <property type="entry name" value="BCTRLSENSOR"/>
</dbReference>
<evidence type="ECO:0000256" key="5">
    <source>
        <dbReference type="ARBA" id="ARBA00022553"/>
    </source>
</evidence>
<keyword evidence="7 12" id="KW-0812">Transmembrane</keyword>
<evidence type="ECO:0000256" key="4">
    <source>
        <dbReference type="ARBA" id="ARBA00022475"/>
    </source>
</evidence>
<dbReference type="SUPFAM" id="SSF158472">
    <property type="entry name" value="HAMP domain-like"/>
    <property type="match status" value="1"/>
</dbReference>
<keyword evidence="9 12" id="KW-1133">Transmembrane helix</keyword>
<dbReference type="EMBL" id="JAUSSU010000011">
    <property type="protein sequence ID" value="MDQ0115552.1"/>
    <property type="molecule type" value="Genomic_DNA"/>
</dbReference>
<evidence type="ECO:0000259" key="13">
    <source>
        <dbReference type="PROSITE" id="PS50885"/>
    </source>
</evidence>
<dbReference type="Gene3D" id="3.30.565.10">
    <property type="entry name" value="Histidine kinase-like ATPase, C-terminal domain"/>
    <property type="match status" value="1"/>
</dbReference>
<organism evidence="14 15">
    <name type="scientific">Paenibacillus harenae</name>
    <dbReference type="NCBI Taxonomy" id="306543"/>
    <lineage>
        <taxon>Bacteria</taxon>
        <taxon>Bacillati</taxon>
        <taxon>Bacillota</taxon>
        <taxon>Bacilli</taxon>
        <taxon>Bacillales</taxon>
        <taxon>Paenibacillaceae</taxon>
        <taxon>Paenibacillus</taxon>
    </lineage>
</organism>
<evidence type="ECO:0000256" key="7">
    <source>
        <dbReference type="ARBA" id="ARBA00022692"/>
    </source>
</evidence>
<feature type="transmembrane region" description="Helical" evidence="12">
    <location>
        <begin position="21"/>
        <end position="45"/>
    </location>
</feature>
<dbReference type="EC" id="2.7.13.3" evidence="3"/>
<dbReference type="SUPFAM" id="SSF55874">
    <property type="entry name" value="ATPase domain of HSP90 chaperone/DNA topoisomerase II/histidine kinase"/>
    <property type="match status" value="1"/>
</dbReference>
<comment type="caution">
    <text evidence="14">The sequence shown here is derived from an EMBL/GenBank/DDBJ whole genome shotgun (WGS) entry which is preliminary data.</text>
</comment>
<name>A0ABT9U7D2_PAEHA</name>
<dbReference type="InterPro" id="IPR003594">
    <property type="entry name" value="HATPase_dom"/>
</dbReference>
<keyword evidence="10" id="KW-0902">Two-component regulatory system</keyword>
<dbReference type="InterPro" id="IPR050640">
    <property type="entry name" value="Bact_2-comp_sensor_kinase"/>
</dbReference>
<dbReference type="Pfam" id="PF02518">
    <property type="entry name" value="HATPase_c"/>
    <property type="match status" value="1"/>
</dbReference>
<feature type="transmembrane region" description="Helical" evidence="12">
    <location>
        <begin position="307"/>
        <end position="330"/>
    </location>
</feature>
<dbReference type="CDD" id="cd06225">
    <property type="entry name" value="HAMP"/>
    <property type="match status" value="1"/>
</dbReference>
<dbReference type="Pfam" id="PF02743">
    <property type="entry name" value="dCache_1"/>
    <property type="match status" value="1"/>
</dbReference>
<reference evidence="14 15" key="1">
    <citation type="submission" date="2023-07" db="EMBL/GenBank/DDBJ databases">
        <title>Sorghum-associated microbial communities from plants grown in Nebraska, USA.</title>
        <authorList>
            <person name="Schachtman D."/>
        </authorList>
    </citation>
    <scope>NUCLEOTIDE SEQUENCE [LARGE SCALE GENOMIC DNA]</scope>
    <source>
        <strain evidence="14 15">CC482</strain>
    </source>
</reference>
<evidence type="ECO:0000256" key="11">
    <source>
        <dbReference type="ARBA" id="ARBA00023136"/>
    </source>
</evidence>
<evidence type="ECO:0000256" key="8">
    <source>
        <dbReference type="ARBA" id="ARBA00022777"/>
    </source>
</evidence>
<keyword evidence="6 14" id="KW-0808">Transferase</keyword>
<dbReference type="PROSITE" id="PS50885">
    <property type="entry name" value="HAMP"/>
    <property type="match status" value="1"/>
</dbReference>
<keyword evidence="4" id="KW-1003">Cell membrane</keyword>
<dbReference type="InterPro" id="IPR036890">
    <property type="entry name" value="HATPase_C_sf"/>
</dbReference>
<evidence type="ECO:0000256" key="2">
    <source>
        <dbReference type="ARBA" id="ARBA00004651"/>
    </source>
</evidence>
<accession>A0ABT9U7D2</accession>
<dbReference type="InterPro" id="IPR033479">
    <property type="entry name" value="dCache_1"/>
</dbReference>
<evidence type="ECO:0000256" key="12">
    <source>
        <dbReference type="SAM" id="Phobius"/>
    </source>
</evidence>
<dbReference type="RefSeq" id="WP_307207289.1">
    <property type="nucleotide sequence ID" value="NZ_JAUSSU010000011.1"/>
</dbReference>
<keyword evidence="15" id="KW-1185">Reference proteome</keyword>
<dbReference type="Gene3D" id="6.10.340.10">
    <property type="match status" value="1"/>
</dbReference>
<keyword evidence="11 12" id="KW-0472">Membrane</keyword>